<reference evidence="1 2" key="1">
    <citation type="journal article" date="2013" name="Nature">
        <title>Insights into bilaterian evolution from three spiralian genomes.</title>
        <authorList>
            <person name="Simakov O."/>
            <person name="Marletaz F."/>
            <person name="Cho S.J."/>
            <person name="Edsinger-Gonzales E."/>
            <person name="Havlak P."/>
            <person name="Hellsten U."/>
            <person name="Kuo D.H."/>
            <person name="Larsson T."/>
            <person name="Lv J."/>
            <person name="Arendt D."/>
            <person name="Savage R."/>
            <person name="Osoegawa K."/>
            <person name="de Jong P."/>
            <person name="Grimwood J."/>
            <person name="Chapman J.A."/>
            <person name="Shapiro H."/>
            <person name="Aerts A."/>
            <person name="Otillar R.P."/>
            <person name="Terry A.Y."/>
            <person name="Boore J.L."/>
            <person name="Grigoriev I.V."/>
            <person name="Lindberg D.R."/>
            <person name="Seaver E.C."/>
            <person name="Weisblat D.A."/>
            <person name="Putnam N.H."/>
            <person name="Rokhsar D.S."/>
        </authorList>
    </citation>
    <scope>NUCLEOTIDE SEQUENCE [LARGE SCALE GENOMIC DNA]</scope>
</reference>
<dbReference type="CTD" id="20239128"/>
<dbReference type="RefSeq" id="XP_009057070.1">
    <property type="nucleotide sequence ID" value="XM_009058822.1"/>
</dbReference>
<dbReference type="EMBL" id="KB202124">
    <property type="protein sequence ID" value="ESO92143.1"/>
    <property type="molecule type" value="Genomic_DNA"/>
</dbReference>
<gene>
    <name evidence="1" type="ORF">LOTGIDRAFT_162794</name>
</gene>
<protein>
    <submittedName>
        <fullName evidence="1">Uncharacterized protein</fullName>
    </submittedName>
</protein>
<dbReference type="Proteomes" id="UP000030746">
    <property type="component" value="Unassembled WGS sequence"/>
</dbReference>
<evidence type="ECO:0000313" key="2">
    <source>
        <dbReference type="Proteomes" id="UP000030746"/>
    </source>
</evidence>
<dbReference type="HOGENOM" id="CLU_1168379_0_0_1"/>
<keyword evidence="2" id="KW-1185">Reference proteome</keyword>
<proteinExistence type="predicted"/>
<dbReference type="KEGG" id="lgi:LOTGIDRAFT_162794"/>
<dbReference type="GeneID" id="20239128"/>
<dbReference type="AlphaFoldDB" id="V3ZLA0"/>
<sequence length="264" mass="30204">MDVELATISLSESHSEVISYPSPGSGLSFLCGCVSATQYNKIITITCYEGDVIQMEPNGYTMRDDTSRNNYFECGSRNHGSCKSDFTTISYTSIHIKKRSFTYFSGRRTLYVKDRMEIYKKCTLQKSCDIMIAGVQQDQERLVNYPYYCHSANSLHDISVKVERSKKGILYFTGKKFIGQKIDCDCSVTRSTEINVEIFFIHLKPHTCSNVKIFTTKRRVLRCSRNDTILLHMEEFKSTHFKLEIRGMEPDGEDVIFLKVGGKA</sequence>
<name>V3ZLA0_LOTGI</name>
<organism evidence="1 2">
    <name type="scientific">Lottia gigantea</name>
    <name type="common">Giant owl limpet</name>
    <dbReference type="NCBI Taxonomy" id="225164"/>
    <lineage>
        <taxon>Eukaryota</taxon>
        <taxon>Metazoa</taxon>
        <taxon>Spiralia</taxon>
        <taxon>Lophotrochozoa</taxon>
        <taxon>Mollusca</taxon>
        <taxon>Gastropoda</taxon>
        <taxon>Patellogastropoda</taxon>
        <taxon>Lottioidea</taxon>
        <taxon>Lottiidae</taxon>
        <taxon>Lottia</taxon>
    </lineage>
</organism>
<accession>V3ZLA0</accession>
<evidence type="ECO:0000313" key="1">
    <source>
        <dbReference type="EMBL" id="ESO92143.1"/>
    </source>
</evidence>